<dbReference type="Proteomes" id="UP001383192">
    <property type="component" value="Unassembled WGS sequence"/>
</dbReference>
<comment type="caution">
    <text evidence="1">The sequence shown here is derived from an EMBL/GenBank/DDBJ whole genome shotgun (WGS) entry which is preliminary data.</text>
</comment>
<dbReference type="AlphaFoldDB" id="A0AAW0E4M4"/>
<organism evidence="1 2">
    <name type="scientific">Paramarasmius palmivorus</name>
    <dbReference type="NCBI Taxonomy" id="297713"/>
    <lineage>
        <taxon>Eukaryota</taxon>
        <taxon>Fungi</taxon>
        <taxon>Dikarya</taxon>
        <taxon>Basidiomycota</taxon>
        <taxon>Agaricomycotina</taxon>
        <taxon>Agaricomycetes</taxon>
        <taxon>Agaricomycetidae</taxon>
        <taxon>Agaricales</taxon>
        <taxon>Marasmiineae</taxon>
        <taxon>Marasmiaceae</taxon>
        <taxon>Paramarasmius</taxon>
    </lineage>
</organism>
<name>A0AAW0E4M4_9AGAR</name>
<gene>
    <name evidence="1" type="ORF">VNI00_001718</name>
</gene>
<reference evidence="1 2" key="1">
    <citation type="submission" date="2024-01" db="EMBL/GenBank/DDBJ databases">
        <title>A draft genome for a cacao thread blight-causing isolate of Paramarasmius palmivorus.</title>
        <authorList>
            <person name="Baruah I.K."/>
            <person name="Bukari Y."/>
            <person name="Amoako-Attah I."/>
            <person name="Meinhardt L.W."/>
            <person name="Bailey B.A."/>
            <person name="Cohen S.P."/>
        </authorList>
    </citation>
    <scope>NUCLEOTIDE SEQUENCE [LARGE SCALE GENOMIC DNA]</scope>
    <source>
        <strain evidence="1 2">GH-12</strain>
    </source>
</reference>
<proteinExistence type="predicted"/>
<sequence length="276" mass="31301">MDSLATELRLMIVKEAKANGSLKTLRCTNRSVRLLVDPLLFACIKLDTATEEQLAKGFQMLESLSDEHSHISQHVQRLVVCCQDRMFEPISYPYGSHRRNEEGEAIREEKAQKAQEDLNEHLRVAIPYLRNLSSVQVVTNWYALYPSALWSSLETSGIQLQEVSVQGKLENPFLKYLDSFSGLTALRIKNAFANTDEETDSLAAYFFGHILPKHAESLEKLTVTGSEEGFWSYGVHNAQKFERCINLREAEFSFDLADISDTNARENMLVSIFLDG</sequence>
<evidence type="ECO:0000313" key="2">
    <source>
        <dbReference type="Proteomes" id="UP001383192"/>
    </source>
</evidence>
<evidence type="ECO:0000313" key="1">
    <source>
        <dbReference type="EMBL" id="KAK7059094.1"/>
    </source>
</evidence>
<protein>
    <submittedName>
        <fullName evidence="1">Uncharacterized protein</fullName>
    </submittedName>
</protein>
<keyword evidence="2" id="KW-1185">Reference proteome</keyword>
<dbReference type="EMBL" id="JAYKXP010000004">
    <property type="protein sequence ID" value="KAK7059094.1"/>
    <property type="molecule type" value="Genomic_DNA"/>
</dbReference>
<accession>A0AAW0E4M4</accession>